<sequence length="336" mass="38353">MATIKDISKKAGVSIATVSRVLNYDDSLNVLESTKKRIFKIAEELDYVTLRQRKTKKSSYAIGIAHFFSEEEELGDPYFLSIRYAIEKRCLDENIKFVKISRADHFSKEEELDGIITIGRFDNSDMENFMKNSSTIVTVDSSPNEILFDSVVVDFKRAVTSSLDYLSSLGHEKIGFIGGEEFINSGKEKTVNYRELTYREYFEKKNILNEDFISLGSYSYADGYRLMKQALEKKQVPTAFFISSDPMAIGAYKAIMEKNLKVPDDISVIGFDDIITAEYLVPALTTTRVYTEFMGETAVELILEKLRNNREIHKKVVIPTELIIRDSCKKINNSIK</sequence>
<evidence type="ECO:0000313" key="6">
    <source>
        <dbReference type="Proteomes" id="UP000184447"/>
    </source>
</evidence>
<dbReference type="PANTHER" id="PTHR30146:SF149">
    <property type="entry name" value="HTH-TYPE TRANSCRIPTIONAL REGULATOR EBGR"/>
    <property type="match status" value="1"/>
</dbReference>
<dbReference type="EMBL" id="FQXM01000006">
    <property type="protein sequence ID" value="SHH51641.1"/>
    <property type="molecule type" value="Genomic_DNA"/>
</dbReference>
<organism evidence="5 6">
    <name type="scientific">Clostridium grantii DSM 8605</name>
    <dbReference type="NCBI Taxonomy" id="1121316"/>
    <lineage>
        <taxon>Bacteria</taxon>
        <taxon>Bacillati</taxon>
        <taxon>Bacillota</taxon>
        <taxon>Clostridia</taxon>
        <taxon>Eubacteriales</taxon>
        <taxon>Clostridiaceae</taxon>
        <taxon>Clostridium</taxon>
    </lineage>
</organism>
<gene>
    <name evidence="5" type="ORF">SAMN02745207_01374</name>
</gene>
<dbReference type="Pfam" id="PF13377">
    <property type="entry name" value="Peripla_BP_3"/>
    <property type="match status" value="1"/>
</dbReference>
<keyword evidence="6" id="KW-1185">Reference proteome</keyword>
<evidence type="ECO:0000256" key="3">
    <source>
        <dbReference type="ARBA" id="ARBA00023163"/>
    </source>
</evidence>
<dbReference type="SUPFAM" id="SSF47413">
    <property type="entry name" value="lambda repressor-like DNA-binding domains"/>
    <property type="match status" value="1"/>
</dbReference>
<dbReference type="SMART" id="SM00354">
    <property type="entry name" value="HTH_LACI"/>
    <property type="match status" value="1"/>
</dbReference>
<evidence type="ECO:0000256" key="2">
    <source>
        <dbReference type="ARBA" id="ARBA00023125"/>
    </source>
</evidence>
<keyword evidence="3" id="KW-0804">Transcription</keyword>
<name>A0A1M5TLU4_9CLOT</name>
<keyword evidence="1" id="KW-0805">Transcription regulation</keyword>
<dbReference type="AlphaFoldDB" id="A0A1M5TLU4"/>
<dbReference type="PROSITE" id="PS50932">
    <property type="entry name" value="HTH_LACI_2"/>
    <property type="match status" value="1"/>
</dbReference>
<dbReference type="Proteomes" id="UP000184447">
    <property type="component" value="Unassembled WGS sequence"/>
</dbReference>
<feature type="domain" description="HTH lacI-type" evidence="4">
    <location>
        <begin position="2"/>
        <end position="58"/>
    </location>
</feature>
<dbReference type="Gene3D" id="3.40.50.2300">
    <property type="match status" value="2"/>
</dbReference>
<dbReference type="STRING" id="1121316.SAMN02745207_01374"/>
<dbReference type="CDD" id="cd01544">
    <property type="entry name" value="PBP1_GalR"/>
    <property type="match status" value="1"/>
</dbReference>
<evidence type="ECO:0000259" key="4">
    <source>
        <dbReference type="PROSITE" id="PS50932"/>
    </source>
</evidence>
<dbReference type="OrthoDB" id="43195at2"/>
<dbReference type="InterPro" id="IPR028082">
    <property type="entry name" value="Peripla_BP_I"/>
</dbReference>
<dbReference type="Pfam" id="PF00356">
    <property type="entry name" value="LacI"/>
    <property type="match status" value="1"/>
</dbReference>
<protein>
    <submittedName>
        <fullName evidence="5">Transcriptional regulator, LacI family</fullName>
    </submittedName>
</protein>
<proteinExistence type="predicted"/>
<dbReference type="RefSeq" id="WP_073337691.1">
    <property type="nucleotide sequence ID" value="NZ_FQXM01000006.1"/>
</dbReference>
<dbReference type="InterPro" id="IPR046335">
    <property type="entry name" value="LacI/GalR-like_sensor"/>
</dbReference>
<dbReference type="PRINTS" id="PR00036">
    <property type="entry name" value="HTHLACI"/>
</dbReference>
<dbReference type="InterPro" id="IPR010982">
    <property type="entry name" value="Lambda_DNA-bd_dom_sf"/>
</dbReference>
<dbReference type="InterPro" id="IPR000843">
    <property type="entry name" value="HTH_LacI"/>
</dbReference>
<dbReference type="CDD" id="cd01392">
    <property type="entry name" value="HTH_LacI"/>
    <property type="match status" value="1"/>
</dbReference>
<accession>A0A1M5TLU4</accession>
<reference evidence="5 6" key="1">
    <citation type="submission" date="2016-11" db="EMBL/GenBank/DDBJ databases">
        <authorList>
            <person name="Jaros S."/>
            <person name="Januszkiewicz K."/>
            <person name="Wedrychowicz H."/>
        </authorList>
    </citation>
    <scope>NUCLEOTIDE SEQUENCE [LARGE SCALE GENOMIC DNA]</scope>
    <source>
        <strain evidence="5 6">DSM 8605</strain>
    </source>
</reference>
<dbReference type="Gene3D" id="1.10.260.40">
    <property type="entry name" value="lambda repressor-like DNA-binding domains"/>
    <property type="match status" value="1"/>
</dbReference>
<evidence type="ECO:0000313" key="5">
    <source>
        <dbReference type="EMBL" id="SHH51641.1"/>
    </source>
</evidence>
<dbReference type="GO" id="GO:0000976">
    <property type="term" value="F:transcription cis-regulatory region binding"/>
    <property type="evidence" value="ECO:0007669"/>
    <property type="project" value="TreeGrafter"/>
</dbReference>
<keyword evidence="2" id="KW-0238">DNA-binding</keyword>
<dbReference type="SUPFAM" id="SSF53822">
    <property type="entry name" value="Periplasmic binding protein-like I"/>
    <property type="match status" value="1"/>
</dbReference>
<dbReference type="PANTHER" id="PTHR30146">
    <property type="entry name" value="LACI-RELATED TRANSCRIPTIONAL REPRESSOR"/>
    <property type="match status" value="1"/>
</dbReference>
<dbReference type="GO" id="GO:0003700">
    <property type="term" value="F:DNA-binding transcription factor activity"/>
    <property type="evidence" value="ECO:0007669"/>
    <property type="project" value="TreeGrafter"/>
</dbReference>
<evidence type="ECO:0000256" key="1">
    <source>
        <dbReference type="ARBA" id="ARBA00023015"/>
    </source>
</evidence>